<feature type="region of interest" description="Disordered" evidence="1">
    <location>
        <begin position="27"/>
        <end position="50"/>
    </location>
</feature>
<evidence type="ECO:0008006" key="5">
    <source>
        <dbReference type="Google" id="ProtNLM"/>
    </source>
</evidence>
<evidence type="ECO:0000256" key="1">
    <source>
        <dbReference type="SAM" id="MobiDB-lite"/>
    </source>
</evidence>
<name>A0ABY4JLX1_9BACI</name>
<keyword evidence="2" id="KW-0732">Signal</keyword>
<feature type="compositionally biased region" description="Basic and acidic residues" evidence="1">
    <location>
        <begin position="40"/>
        <end position="50"/>
    </location>
</feature>
<feature type="signal peptide" evidence="2">
    <location>
        <begin position="1"/>
        <end position="21"/>
    </location>
</feature>
<dbReference type="Proteomes" id="UP000830639">
    <property type="component" value="Chromosome"/>
</dbReference>
<organism evidence="3 4">
    <name type="scientific">Gottfriedia acidiceleris</name>
    <dbReference type="NCBI Taxonomy" id="371036"/>
    <lineage>
        <taxon>Bacteria</taxon>
        <taxon>Bacillati</taxon>
        <taxon>Bacillota</taxon>
        <taxon>Bacilli</taxon>
        <taxon>Bacillales</taxon>
        <taxon>Bacillaceae</taxon>
        <taxon>Gottfriedia</taxon>
    </lineage>
</organism>
<accession>A0ABY4JLX1</accession>
<sequence length="50" mass="5500">MKKKIKLIALSLMITVLVSLGINTIQSHHSPNNEIYASNKQEDDPKPPGS</sequence>
<feature type="chain" id="PRO_5047233245" description="Phr family secreted Rap phosphatase inhibitor" evidence="2">
    <location>
        <begin position="22"/>
        <end position="50"/>
    </location>
</feature>
<protein>
    <recommendedName>
        <fullName evidence="5">Phr family secreted Rap phosphatase inhibitor</fullName>
    </recommendedName>
</protein>
<dbReference type="EMBL" id="CP096034">
    <property type="protein sequence ID" value="UPM54840.1"/>
    <property type="molecule type" value="Genomic_DNA"/>
</dbReference>
<gene>
    <name evidence="3" type="ORF">MY490_02915</name>
</gene>
<evidence type="ECO:0000313" key="4">
    <source>
        <dbReference type="Proteomes" id="UP000830639"/>
    </source>
</evidence>
<proteinExistence type="predicted"/>
<keyword evidence="4" id="KW-1185">Reference proteome</keyword>
<evidence type="ECO:0000313" key="3">
    <source>
        <dbReference type="EMBL" id="UPM54840.1"/>
    </source>
</evidence>
<dbReference type="RefSeq" id="WP_248267922.1">
    <property type="nucleotide sequence ID" value="NZ_CP096034.1"/>
</dbReference>
<evidence type="ECO:0000256" key="2">
    <source>
        <dbReference type="SAM" id="SignalP"/>
    </source>
</evidence>
<feature type="compositionally biased region" description="Polar residues" evidence="1">
    <location>
        <begin position="27"/>
        <end position="39"/>
    </location>
</feature>
<reference evidence="3 4" key="1">
    <citation type="submission" date="2022-04" db="EMBL/GenBank/DDBJ databases">
        <title>Mechanism of arsenic methylation and mitigation arsenic toxicity by Bacillus sp. LH14 from an Arsenic-Contaminated Paddy Soil.</title>
        <authorList>
            <person name="Wang D."/>
        </authorList>
    </citation>
    <scope>NUCLEOTIDE SEQUENCE [LARGE SCALE GENOMIC DNA]</scope>
    <source>
        <strain evidence="3 4">LH14</strain>
    </source>
</reference>